<dbReference type="Proteomes" id="UP000318405">
    <property type="component" value="Unassembled WGS sequence"/>
</dbReference>
<evidence type="ECO:0000313" key="16">
    <source>
        <dbReference type="Proteomes" id="UP000318405"/>
    </source>
</evidence>
<protein>
    <submittedName>
        <fullName evidence="15">Type II secretion system protein GspD</fullName>
    </submittedName>
</protein>
<evidence type="ECO:0000256" key="10">
    <source>
        <dbReference type="RuleBase" id="RU004004"/>
    </source>
</evidence>
<evidence type="ECO:0000256" key="11">
    <source>
        <dbReference type="SAM" id="SignalP"/>
    </source>
</evidence>
<keyword evidence="5" id="KW-0812">Transmembrane</keyword>
<dbReference type="Pfam" id="PF21305">
    <property type="entry name" value="type_II_gspD_N0"/>
    <property type="match status" value="1"/>
</dbReference>
<keyword evidence="3 10" id="KW-0813">Transport</keyword>
<keyword evidence="6 11" id="KW-0732">Signal</keyword>
<evidence type="ECO:0000256" key="5">
    <source>
        <dbReference type="ARBA" id="ARBA00022692"/>
    </source>
</evidence>
<evidence type="ECO:0000256" key="3">
    <source>
        <dbReference type="ARBA" id="ARBA00022448"/>
    </source>
</evidence>
<gene>
    <name evidence="15" type="primary">gspD</name>
    <name evidence="15" type="ORF">FOZ76_22875</name>
</gene>
<dbReference type="SUPFAM" id="SSF110997">
    <property type="entry name" value="Sporulation related repeat"/>
    <property type="match status" value="1"/>
</dbReference>
<dbReference type="OrthoDB" id="9775455at2"/>
<dbReference type="NCBIfam" id="TIGR02517">
    <property type="entry name" value="type_II_gspD"/>
    <property type="match status" value="1"/>
</dbReference>
<comment type="subcellular location">
    <subcellularLocation>
        <location evidence="1 10">Cell outer membrane</location>
    </subcellularLocation>
</comment>
<keyword evidence="4" id="KW-1134">Transmembrane beta strand</keyword>
<dbReference type="Gene3D" id="3.30.1370.120">
    <property type="match status" value="3"/>
</dbReference>
<dbReference type="Pfam" id="PF03958">
    <property type="entry name" value="Secretin_N"/>
    <property type="match status" value="3"/>
</dbReference>
<dbReference type="InterPro" id="IPR050810">
    <property type="entry name" value="Bact_Secretion_Sys_Channel"/>
</dbReference>
<keyword evidence="16" id="KW-1185">Reference proteome</keyword>
<dbReference type="PANTHER" id="PTHR30332">
    <property type="entry name" value="PROBABLE GENERAL SECRETION PATHWAY PROTEIN D"/>
    <property type="match status" value="1"/>
</dbReference>
<evidence type="ECO:0000256" key="4">
    <source>
        <dbReference type="ARBA" id="ARBA00022452"/>
    </source>
</evidence>
<sequence length="823" mass="85788">MTSTSRFRCFPFSPFVAACVFAASALGPLPAAAQGTGEAAAVRNPGDVVLNFVDADLDAVVRALGHFTGKTFLIDPRVKGQLTLVSERPVNRDIAYRMLLGALRMQGFAVVETDGIAKVVPEADAKLQGSAVATGTAAPPAAFAGDQLVTRVFTLRHENAANLVPVLRPMVSPNNPVNAYPGNNTLVITDYAGNLNRIAQVIQSIDTPGSTDTDVIALRYAVAPDLAAQLTRLLDNGANDPTQRISVVADARANTLMIRSGSPARTQLARELIARLDTPEAGQTTMHVVTLRNAEAVRLAEVLRGLLTGQSQGGSADMGQLSQAAGGGLGGGSLGGANGAGGGLGGGLGGGSGMGGGQDGTLNLTSAATGGQQGGNAFSAGGATVQADPATNTLIINAPPPIYRNLRSVIEQLDVRRPQVFVESLIVEMAANDAAEFGVQWMAGGGRLDGGSGAFGGTNFGGAGQNLIGVAANPASIGNGLNVGLVRGSVRIGNLNILNLGLLARALESRGNANVLSTPNLLTLNNEEARIMVGRNLPFVTGQYTQTSAEGINPFQTIERQDVGLQLRIRPQVSEGGTIRLAIHQEVSNLDEALTAAMPDLGVVTNKREVSTNVLVDDGQIIVLGGLLEDRMSGGREQVPGLGNIPLLGNLFRYDTRSRTKTNLMIFLRPYVVRGPEIDRFTAERYDIMRAMQGGNLPADHWLLPELGTPTLPPRLPGEGDLTASRGQPLAGGMVIPRDPAAIYLDRGVNVLLAASVASQAQADEIAEQIRNAGFAPYVQVRRAGANPVYQVYIRVAREAATTDAAVGALRQLGYAPELLVRR</sequence>
<proteinExistence type="inferred from homology"/>
<dbReference type="InterPro" id="IPR001775">
    <property type="entry name" value="GspD/PilQ"/>
</dbReference>
<evidence type="ECO:0000256" key="8">
    <source>
        <dbReference type="ARBA" id="ARBA00023136"/>
    </source>
</evidence>
<reference evidence="15 16" key="1">
    <citation type="submission" date="2019-07" db="EMBL/GenBank/DDBJ databases">
        <title>Qingshengfaniella alkalisoli gen. nov., sp. nov., isolated from saline soil.</title>
        <authorList>
            <person name="Xu L."/>
            <person name="Huang X.-X."/>
            <person name="Sun J.-Q."/>
        </authorList>
    </citation>
    <scope>NUCLEOTIDE SEQUENCE [LARGE SCALE GENOMIC DNA]</scope>
    <source>
        <strain evidence="15 16">DSM 27279</strain>
    </source>
</reference>
<dbReference type="GO" id="GO:0015628">
    <property type="term" value="P:protein secretion by the type II secretion system"/>
    <property type="evidence" value="ECO:0007669"/>
    <property type="project" value="InterPro"/>
</dbReference>
<dbReference type="PANTHER" id="PTHR30332:SF24">
    <property type="entry name" value="SECRETIN GSPD-RELATED"/>
    <property type="match status" value="1"/>
</dbReference>
<feature type="domain" description="Type II/III secretion system secretin-like" evidence="12">
    <location>
        <begin position="506"/>
        <end position="674"/>
    </location>
</feature>
<dbReference type="InterPro" id="IPR038591">
    <property type="entry name" value="NolW-like_sf"/>
</dbReference>
<dbReference type="InterPro" id="IPR013356">
    <property type="entry name" value="T2SS_GspD"/>
</dbReference>
<dbReference type="GO" id="GO:0009279">
    <property type="term" value="C:cell outer membrane"/>
    <property type="evidence" value="ECO:0007669"/>
    <property type="project" value="UniProtKB-SubCell"/>
</dbReference>
<dbReference type="AlphaFoldDB" id="A0A556ACP8"/>
<evidence type="ECO:0000256" key="9">
    <source>
        <dbReference type="ARBA" id="ARBA00023237"/>
    </source>
</evidence>
<evidence type="ECO:0000259" key="12">
    <source>
        <dbReference type="Pfam" id="PF00263"/>
    </source>
</evidence>
<accession>A0A556ACP8</accession>
<dbReference type="PRINTS" id="PR01032">
    <property type="entry name" value="PHAGEIV"/>
</dbReference>
<dbReference type="GO" id="GO:0015627">
    <property type="term" value="C:type II protein secretion system complex"/>
    <property type="evidence" value="ECO:0007669"/>
    <property type="project" value="InterPro"/>
</dbReference>
<feature type="domain" description="NolW-like" evidence="13">
    <location>
        <begin position="213"/>
        <end position="281"/>
    </location>
</feature>
<feature type="chain" id="PRO_5022056259" evidence="11">
    <location>
        <begin position="34"/>
        <end position="823"/>
    </location>
</feature>
<comment type="similarity">
    <text evidence="2">Belongs to the bacterial secretin family. GSP D subfamily.</text>
</comment>
<dbReference type="InterPro" id="IPR004846">
    <property type="entry name" value="T2SS/T3SS_dom"/>
</dbReference>
<dbReference type="Pfam" id="PF00263">
    <property type="entry name" value="Secretin"/>
    <property type="match status" value="1"/>
</dbReference>
<dbReference type="RefSeq" id="WP_143950564.1">
    <property type="nucleotide sequence ID" value="NZ_BAABMB010000003.1"/>
</dbReference>
<dbReference type="PROSITE" id="PS51257">
    <property type="entry name" value="PROKAR_LIPOPROTEIN"/>
    <property type="match status" value="1"/>
</dbReference>
<feature type="domain" description="GspD-like N0" evidence="14">
    <location>
        <begin position="50"/>
        <end position="119"/>
    </location>
</feature>
<dbReference type="GO" id="GO:0042834">
    <property type="term" value="F:peptidoglycan binding"/>
    <property type="evidence" value="ECO:0007669"/>
    <property type="project" value="InterPro"/>
</dbReference>
<evidence type="ECO:0000256" key="7">
    <source>
        <dbReference type="ARBA" id="ARBA00022927"/>
    </source>
</evidence>
<dbReference type="InterPro" id="IPR005644">
    <property type="entry name" value="NolW-like"/>
</dbReference>
<keyword evidence="8" id="KW-0472">Membrane</keyword>
<dbReference type="InterPro" id="IPR049371">
    <property type="entry name" value="GspD-like_N0"/>
</dbReference>
<dbReference type="PRINTS" id="PR00811">
    <property type="entry name" value="BCTERIALGSPD"/>
</dbReference>
<evidence type="ECO:0000256" key="6">
    <source>
        <dbReference type="ARBA" id="ARBA00022729"/>
    </source>
</evidence>
<dbReference type="InterPro" id="IPR036680">
    <property type="entry name" value="SPOR-like_sf"/>
</dbReference>
<feature type="domain" description="NolW-like" evidence="13">
    <location>
        <begin position="287"/>
        <end position="419"/>
    </location>
</feature>
<organism evidence="15 16">
    <name type="scientific">Verticiella sediminum</name>
    <dbReference type="NCBI Taxonomy" id="1247510"/>
    <lineage>
        <taxon>Bacteria</taxon>
        <taxon>Pseudomonadati</taxon>
        <taxon>Pseudomonadota</taxon>
        <taxon>Betaproteobacteria</taxon>
        <taxon>Burkholderiales</taxon>
        <taxon>Alcaligenaceae</taxon>
        <taxon>Verticiella</taxon>
    </lineage>
</organism>
<name>A0A556ACP8_9BURK</name>
<dbReference type="EMBL" id="VLTJ01000039">
    <property type="protein sequence ID" value="TSH90647.1"/>
    <property type="molecule type" value="Genomic_DNA"/>
</dbReference>
<feature type="signal peptide" evidence="11">
    <location>
        <begin position="1"/>
        <end position="33"/>
    </location>
</feature>
<evidence type="ECO:0000256" key="1">
    <source>
        <dbReference type="ARBA" id="ARBA00004442"/>
    </source>
</evidence>
<evidence type="ECO:0000313" key="15">
    <source>
        <dbReference type="EMBL" id="TSH90647.1"/>
    </source>
</evidence>
<evidence type="ECO:0000256" key="2">
    <source>
        <dbReference type="ARBA" id="ARBA00006980"/>
    </source>
</evidence>
<comment type="caution">
    <text evidence="15">The sequence shown here is derived from an EMBL/GenBank/DDBJ whole genome shotgun (WGS) entry which is preliminary data.</text>
</comment>
<evidence type="ECO:0000259" key="14">
    <source>
        <dbReference type="Pfam" id="PF21305"/>
    </source>
</evidence>
<keyword evidence="9" id="KW-0998">Cell outer membrane</keyword>
<keyword evidence="7" id="KW-0653">Protein transport</keyword>
<evidence type="ECO:0000259" key="13">
    <source>
        <dbReference type="Pfam" id="PF03958"/>
    </source>
</evidence>
<feature type="domain" description="NolW-like" evidence="13">
    <location>
        <begin position="150"/>
        <end position="209"/>
    </location>
</feature>